<dbReference type="Proteomes" id="UP001232755">
    <property type="component" value="Unassembled WGS sequence"/>
</dbReference>
<dbReference type="EMBL" id="JAUSYP010000001">
    <property type="protein sequence ID" value="MDQ0751885.1"/>
    <property type="molecule type" value="Genomic_DNA"/>
</dbReference>
<comment type="caution">
    <text evidence="1">The sequence shown here is derived from an EMBL/GenBank/DDBJ whole genome shotgun (WGS) entry which is preliminary data.</text>
</comment>
<proteinExistence type="predicted"/>
<reference evidence="1 2" key="1">
    <citation type="submission" date="2023-07" db="EMBL/GenBank/DDBJ databases">
        <title>Comparative genomics of wheat-associated soil bacteria to identify genetic determinants of phenazine resistance.</title>
        <authorList>
            <person name="Mouncey N."/>
        </authorList>
    </citation>
    <scope>NUCLEOTIDE SEQUENCE [LARGE SCALE GENOMIC DNA]</scope>
    <source>
        <strain evidence="1 2">B3I12</strain>
    </source>
</reference>
<gene>
    <name evidence="1" type="ORF">QF034_006116</name>
</gene>
<evidence type="ECO:0000313" key="2">
    <source>
        <dbReference type="Proteomes" id="UP001232755"/>
    </source>
</evidence>
<sequence>MAELHFLGDDFPAEHPYADRVYAVPGPAQDRLNGVTPPTGRLPVWLLGSSGYSAHALASLWVGDETIRNIRSGRSHRGHAVCGQLPRYSAIDELGCGNGHRKCS</sequence>
<protein>
    <submittedName>
        <fullName evidence="1">Uncharacterized protein</fullName>
    </submittedName>
</protein>
<dbReference type="RefSeq" id="WP_370880871.1">
    <property type="nucleotide sequence ID" value="NZ_JAUSYP010000001.1"/>
</dbReference>
<organism evidence="1 2">
    <name type="scientific">Streptomyces africanus</name>
    <dbReference type="NCBI Taxonomy" id="231024"/>
    <lineage>
        <taxon>Bacteria</taxon>
        <taxon>Bacillati</taxon>
        <taxon>Actinomycetota</taxon>
        <taxon>Actinomycetes</taxon>
        <taxon>Kitasatosporales</taxon>
        <taxon>Streptomycetaceae</taxon>
        <taxon>Streptomyces</taxon>
    </lineage>
</organism>
<name>A0ABU0QXZ1_9ACTN</name>
<accession>A0ABU0QXZ1</accession>
<keyword evidence="2" id="KW-1185">Reference proteome</keyword>
<evidence type="ECO:0000313" key="1">
    <source>
        <dbReference type="EMBL" id="MDQ0751885.1"/>
    </source>
</evidence>